<dbReference type="Proteomes" id="UP000481153">
    <property type="component" value="Unassembled WGS sequence"/>
</dbReference>
<keyword evidence="2" id="KW-0472">Membrane</keyword>
<evidence type="ECO:0000256" key="2">
    <source>
        <dbReference type="SAM" id="Phobius"/>
    </source>
</evidence>
<feature type="compositionally biased region" description="Acidic residues" evidence="1">
    <location>
        <begin position="269"/>
        <end position="279"/>
    </location>
</feature>
<evidence type="ECO:0000313" key="5">
    <source>
        <dbReference type="Proteomes" id="UP000481153"/>
    </source>
</evidence>
<name>A0A6G0WDV6_9STRA</name>
<evidence type="ECO:0000256" key="1">
    <source>
        <dbReference type="SAM" id="MobiDB-lite"/>
    </source>
</evidence>
<keyword evidence="5" id="KW-1185">Reference proteome</keyword>
<reference evidence="4 5" key="1">
    <citation type="submission" date="2019-07" db="EMBL/GenBank/DDBJ databases">
        <title>Genomics analysis of Aphanomyces spp. identifies a new class of oomycete effector associated with host adaptation.</title>
        <authorList>
            <person name="Gaulin E."/>
        </authorList>
    </citation>
    <scope>NUCLEOTIDE SEQUENCE [LARGE SCALE GENOMIC DNA]</scope>
    <source>
        <strain evidence="4 5">ATCC 201684</strain>
    </source>
</reference>
<dbReference type="AlphaFoldDB" id="A0A6G0WDV6"/>
<feature type="compositionally biased region" description="Low complexity" evidence="1">
    <location>
        <begin position="256"/>
        <end position="266"/>
    </location>
</feature>
<accession>A0A6G0WDV6</accession>
<feature type="signal peptide" evidence="3">
    <location>
        <begin position="1"/>
        <end position="21"/>
    </location>
</feature>
<feature type="chain" id="PRO_5026153117" evidence="3">
    <location>
        <begin position="22"/>
        <end position="290"/>
    </location>
</feature>
<feature type="region of interest" description="Disordered" evidence="1">
    <location>
        <begin position="253"/>
        <end position="290"/>
    </location>
</feature>
<feature type="transmembrane region" description="Helical" evidence="2">
    <location>
        <begin position="173"/>
        <end position="196"/>
    </location>
</feature>
<gene>
    <name evidence="4" type="ORF">Ae201684_016066</name>
</gene>
<protein>
    <submittedName>
        <fullName evidence="4">Uncharacterized protein</fullName>
    </submittedName>
</protein>
<dbReference type="VEuPathDB" id="FungiDB:AeMF1_005422"/>
<sequence length="290" mass="31513">MVHGVACVAVALLLAVSSVDGKSIPTYPALSSDNPVCTFGLDRVRVKGKSKDKHLPGWRNTIPCRGPQGYAIRPCQLKKCQCRKFRTHVVNATNFTTWAQCRPWIKDEDDCVGLDLLWCDTPLRGRDPLTIDKKALKMAASGKSVEEIAEFHVGAVNTTASGDAAASVNTESFPVVTVVLASIGVLLAIVVGTWLATSKKRTKRTVVITAPDTKDPQSLEIGDFGDNDHPRRYLYTDAQSTAAAVHTVAEPRIRRASSASVSSVSSIGEDTDVDDEEDKQQDTWTEFNKK</sequence>
<evidence type="ECO:0000256" key="3">
    <source>
        <dbReference type="SAM" id="SignalP"/>
    </source>
</evidence>
<keyword evidence="3" id="KW-0732">Signal</keyword>
<dbReference type="EMBL" id="VJMJ01000241">
    <property type="protein sequence ID" value="KAF0725503.1"/>
    <property type="molecule type" value="Genomic_DNA"/>
</dbReference>
<keyword evidence="2" id="KW-0812">Transmembrane</keyword>
<evidence type="ECO:0000313" key="4">
    <source>
        <dbReference type="EMBL" id="KAF0725503.1"/>
    </source>
</evidence>
<proteinExistence type="predicted"/>
<comment type="caution">
    <text evidence="4">The sequence shown here is derived from an EMBL/GenBank/DDBJ whole genome shotgun (WGS) entry which is preliminary data.</text>
</comment>
<organism evidence="4 5">
    <name type="scientific">Aphanomyces euteiches</name>
    <dbReference type="NCBI Taxonomy" id="100861"/>
    <lineage>
        <taxon>Eukaryota</taxon>
        <taxon>Sar</taxon>
        <taxon>Stramenopiles</taxon>
        <taxon>Oomycota</taxon>
        <taxon>Saprolegniomycetes</taxon>
        <taxon>Saprolegniales</taxon>
        <taxon>Verrucalvaceae</taxon>
        <taxon>Aphanomyces</taxon>
    </lineage>
</organism>
<keyword evidence="2" id="KW-1133">Transmembrane helix</keyword>